<dbReference type="InterPro" id="IPR010656">
    <property type="entry name" value="DctM"/>
</dbReference>
<dbReference type="AlphaFoldDB" id="A0A533IEP5"/>
<name>A0A533IEP5_PARDE</name>
<evidence type="ECO:0000313" key="9">
    <source>
        <dbReference type="EMBL" id="TKW68068.1"/>
    </source>
</evidence>
<dbReference type="InterPro" id="IPR004681">
    <property type="entry name" value="TRAP_DctM"/>
</dbReference>
<dbReference type="PANTHER" id="PTHR33362">
    <property type="entry name" value="SIALIC ACID TRAP TRANSPORTER PERMEASE PROTEIN SIAT-RELATED"/>
    <property type="match status" value="1"/>
</dbReference>
<evidence type="ECO:0000256" key="4">
    <source>
        <dbReference type="ARBA" id="ARBA00022692"/>
    </source>
</evidence>
<accession>A0A533IEP5</accession>
<feature type="transmembrane region" description="Helical" evidence="7">
    <location>
        <begin position="256"/>
        <end position="275"/>
    </location>
</feature>
<evidence type="ECO:0000313" key="10">
    <source>
        <dbReference type="Proteomes" id="UP000315344"/>
    </source>
</evidence>
<comment type="subcellular location">
    <subcellularLocation>
        <location evidence="1 7">Cell inner membrane</location>
        <topology evidence="1 7">Multi-pass membrane protein</topology>
    </subcellularLocation>
</comment>
<keyword evidence="2" id="KW-1003">Cell membrane</keyword>
<evidence type="ECO:0000256" key="1">
    <source>
        <dbReference type="ARBA" id="ARBA00004429"/>
    </source>
</evidence>
<feature type="transmembrane region" description="Helical" evidence="7">
    <location>
        <begin position="142"/>
        <end position="166"/>
    </location>
</feature>
<feature type="transmembrane region" description="Helical" evidence="7">
    <location>
        <begin position="287"/>
        <end position="309"/>
    </location>
</feature>
<feature type="transmembrane region" description="Helical" evidence="7">
    <location>
        <begin position="36"/>
        <end position="56"/>
    </location>
</feature>
<feature type="transmembrane region" description="Helical" evidence="7">
    <location>
        <begin position="12"/>
        <end position="30"/>
    </location>
</feature>
<feature type="transmembrane region" description="Helical" evidence="7">
    <location>
        <begin position="178"/>
        <end position="199"/>
    </location>
</feature>
<dbReference type="PIRSF" id="PIRSF006066">
    <property type="entry name" value="HI0050"/>
    <property type="match status" value="1"/>
</dbReference>
<dbReference type="Pfam" id="PF06808">
    <property type="entry name" value="DctM"/>
    <property type="match status" value="1"/>
</dbReference>
<comment type="similarity">
    <text evidence="7">Belongs to the TRAP transporter large permease family.</text>
</comment>
<keyword evidence="7" id="KW-0813">Transport</keyword>
<evidence type="ECO:0000256" key="3">
    <source>
        <dbReference type="ARBA" id="ARBA00022519"/>
    </source>
</evidence>
<dbReference type="GO" id="GO:0022857">
    <property type="term" value="F:transmembrane transporter activity"/>
    <property type="evidence" value="ECO:0007669"/>
    <property type="project" value="UniProtKB-UniRule"/>
</dbReference>
<dbReference type="Proteomes" id="UP000315344">
    <property type="component" value="Unassembled WGS sequence"/>
</dbReference>
<comment type="subunit">
    <text evidence="7">The complex comprises the extracytoplasmic solute receptor protein and the two transmembrane proteins.</text>
</comment>
<dbReference type="GO" id="GO:0005886">
    <property type="term" value="C:plasma membrane"/>
    <property type="evidence" value="ECO:0007669"/>
    <property type="project" value="UniProtKB-SubCell"/>
</dbReference>
<proteinExistence type="inferred from homology"/>
<feature type="domain" description="TRAP C4-dicarboxylate transport system permease DctM subunit" evidence="8">
    <location>
        <begin position="16"/>
        <end position="432"/>
    </location>
</feature>
<evidence type="ECO:0000259" key="8">
    <source>
        <dbReference type="Pfam" id="PF06808"/>
    </source>
</evidence>
<feature type="transmembrane region" description="Helical" evidence="7">
    <location>
        <begin position="329"/>
        <end position="359"/>
    </location>
</feature>
<evidence type="ECO:0000256" key="5">
    <source>
        <dbReference type="ARBA" id="ARBA00022989"/>
    </source>
</evidence>
<dbReference type="EMBL" id="VAFL01000002">
    <property type="protein sequence ID" value="TKW68068.1"/>
    <property type="molecule type" value="Genomic_DNA"/>
</dbReference>
<keyword evidence="6 7" id="KW-0472">Membrane</keyword>
<feature type="transmembrane region" description="Helical" evidence="7">
    <location>
        <begin position="412"/>
        <end position="437"/>
    </location>
</feature>
<protein>
    <recommendedName>
        <fullName evidence="7">TRAP transporter large permease protein</fullName>
    </recommendedName>
</protein>
<keyword evidence="4 7" id="KW-0812">Transmembrane</keyword>
<feature type="transmembrane region" description="Helical" evidence="7">
    <location>
        <begin position="371"/>
        <end position="392"/>
    </location>
</feature>
<evidence type="ECO:0000256" key="6">
    <source>
        <dbReference type="ARBA" id="ARBA00023136"/>
    </source>
</evidence>
<evidence type="ECO:0000256" key="7">
    <source>
        <dbReference type="RuleBase" id="RU369079"/>
    </source>
</evidence>
<evidence type="ECO:0000256" key="2">
    <source>
        <dbReference type="ARBA" id="ARBA00022475"/>
    </source>
</evidence>
<feature type="transmembrane region" description="Helical" evidence="7">
    <location>
        <begin position="102"/>
        <end position="130"/>
    </location>
</feature>
<comment type="caution">
    <text evidence="9">The sequence shown here is derived from an EMBL/GenBank/DDBJ whole genome shotgun (WGS) entry which is preliminary data.</text>
</comment>
<organism evidence="9 10">
    <name type="scientific">Paracoccus denitrificans</name>
    <dbReference type="NCBI Taxonomy" id="266"/>
    <lineage>
        <taxon>Bacteria</taxon>
        <taxon>Pseudomonadati</taxon>
        <taxon>Pseudomonadota</taxon>
        <taxon>Alphaproteobacteria</taxon>
        <taxon>Rhodobacterales</taxon>
        <taxon>Paracoccaceae</taxon>
        <taxon>Paracoccus</taxon>
    </lineage>
</organism>
<comment type="function">
    <text evidence="7">Part of the tripartite ATP-independent periplasmic (TRAP) transport system.</text>
</comment>
<reference evidence="9 10" key="1">
    <citation type="journal article" date="2017" name="Nat. Commun.">
        <title>In situ click chemistry generation of cyclooxygenase-2 inhibitors.</title>
        <authorList>
            <person name="Bhardwaj A."/>
            <person name="Kaur J."/>
            <person name="Wuest M."/>
            <person name="Wuest F."/>
        </authorList>
    </citation>
    <scope>NUCLEOTIDE SEQUENCE [LARGE SCALE GENOMIC DNA]</scope>
    <source>
        <strain evidence="9">S2_012_000_R3_94</strain>
    </source>
</reference>
<dbReference type="PANTHER" id="PTHR33362:SF3">
    <property type="entry name" value="SIALIC ACID TRAP TRANSPORTER PERMEASE PROTEIN SIAT"/>
    <property type="match status" value="1"/>
</dbReference>
<gene>
    <name evidence="9" type="ORF">DI616_02855</name>
</gene>
<keyword evidence="3 7" id="KW-0997">Cell inner membrane</keyword>
<feature type="transmembrane region" description="Helical" evidence="7">
    <location>
        <begin position="233"/>
        <end position="250"/>
    </location>
</feature>
<sequence length="442" mass="46329">MSDLLAQIPAGTQMVLAFFLLMAIGVPVAFSLGLSALYAMWLIGFGFDLAGDLIAAGIAKYSLLAIPFFILAGSLMGSLGIAERMIRFFRVLIGNLPGGMGVVGTVVCLFWGAVSGSGPASVAAIGPMLIRAMEEDGYSRSFAAGLVATGAAFSIVIPPSIGLVIYGVIAETSISDLFIAAIIPGIFMGLMMLAVLPFARRGQGRAALDRISPDPYAGLPYLTRLGRSFLDSFWGLMTPAVILGGIYSGIFTPTEAALVATVYALAVGGIIYRTLTVRGLYESLADAAASSAVVMMVVAYASLFGWVVTVEDLVGSYSSALLGLSDQGWVILIVIMLILLIAGMFMDAVTVMFISLPIFMPVVHELGWSPVWFGVLLMVNLAIGLITPPVGINLYVAANVTKLSIEKVARGALPFLLASLVGLFVVAVFPEMSLFLVRLIGG</sequence>
<feature type="transmembrane region" description="Helical" evidence="7">
    <location>
        <begin position="63"/>
        <end position="82"/>
    </location>
</feature>
<keyword evidence="5 7" id="KW-1133">Transmembrane helix</keyword>
<dbReference type="NCBIfam" id="TIGR00786">
    <property type="entry name" value="dctM"/>
    <property type="match status" value="1"/>
</dbReference>